<evidence type="ECO:0000313" key="4">
    <source>
        <dbReference type="Proteomes" id="UP000318288"/>
    </source>
</evidence>
<dbReference type="SUPFAM" id="SSF88713">
    <property type="entry name" value="Glycoside hydrolase/deacetylase"/>
    <property type="match status" value="1"/>
</dbReference>
<dbReference type="GO" id="GO:0009313">
    <property type="term" value="P:oligosaccharide catabolic process"/>
    <property type="evidence" value="ECO:0007669"/>
    <property type="project" value="TreeGrafter"/>
</dbReference>
<dbReference type="InterPro" id="IPR011013">
    <property type="entry name" value="Gal_mutarotase_sf_dom"/>
</dbReference>
<dbReference type="Gene3D" id="2.60.40.1180">
    <property type="entry name" value="Golgi alpha-mannosidase II"/>
    <property type="match status" value="1"/>
</dbReference>
<dbReference type="EMBL" id="SJPW01000002">
    <property type="protein sequence ID" value="TWU59372.1"/>
    <property type="molecule type" value="Genomic_DNA"/>
</dbReference>
<sequence>MPDGSVGQPISRRLMLRLAASTSVVAAVATGDDDVGAHRKRIYIAADDHTDYMWTADEQTYRQAFLETIDHYLDLADQTDDRPLHFQSRWNCDGLLWLREYEQHKSPEQVDRLVRRIKSGHISFPMTVLVSCYGAMPAEAAIRSLYYGGQVERRYQIRLPMAVAMENQTLPLGLGMLWAGSGVRYSWRGICGCASKIKDSASRRDHDVYWWVGPDGSRVLMKWYSLYKPVTNGSYWNEGPGGYAEARYPEAAIKFVETDADFQSRNPHHVLGLFGQGWDDLETKVELDDPVNSFPAVAQRMTDETRQVIVSNELDYFHDMEQTHGKGLPAVQCSFGNEWELYSASLAEVSASVKRATEKLRAAEAMAVMVEQERPGFDRSLDGMRDQAWIAMGLYWEHDWTADGPVSRKQRAAWQRKIARQIVDYVDSLHDLAAKALGELIGSDDPSDLKNNRRIFVFNPLSWERTDVVDVAIDGDDWHVVDKANEKTLVSQVAVQEGHTSLRFLAEKIPACGYRVFELRAGKTQPAAATIRVTDGKMVSAHDTIIVSPDGAIDFWGATRLGKVMIKPGARGNHLEPALGKISIESSGPISTTVRVDVARPIARTTRVTLFEHLDRIEIDNRLRENFSSVESWRYVFNLRFPRTVHEEVGAVIRASTLAEGGDYADRNARTDWLTMNRMVLMRDTTAAVTIANRDCLFFHLGDARTDPMDSSSNTIYALAGGQVDGSKLGIPDQGGDKTFVQRFALTASSPKRTIAAAMRGSMEFANPLVVGQIESFDGPLHPTELSILNVSSDSIIASAMKVADTRDGFVVRLWNLADKPARCTVSMNRPITSCKQVTHVETDIGPMEVADGKVAVAIPARGWLTLQVNV</sequence>
<protein>
    <recommendedName>
        <fullName evidence="2">Glycosyl hydrolases family 38 C-terminal domain-containing protein</fullName>
    </recommendedName>
</protein>
<dbReference type="Pfam" id="PF17677">
    <property type="entry name" value="Glyco_hydro38C2"/>
    <property type="match status" value="1"/>
</dbReference>
<reference evidence="3 4" key="1">
    <citation type="submission" date="2019-02" db="EMBL/GenBank/DDBJ databases">
        <title>Deep-cultivation of Planctomycetes and their phenomic and genomic characterization uncovers novel biology.</title>
        <authorList>
            <person name="Wiegand S."/>
            <person name="Jogler M."/>
            <person name="Boedeker C."/>
            <person name="Pinto D."/>
            <person name="Vollmers J."/>
            <person name="Rivas-Marin E."/>
            <person name="Kohn T."/>
            <person name="Peeters S.H."/>
            <person name="Heuer A."/>
            <person name="Rast P."/>
            <person name="Oberbeckmann S."/>
            <person name="Bunk B."/>
            <person name="Jeske O."/>
            <person name="Meyerdierks A."/>
            <person name="Storesund J.E."/>
            <person name="Kallscheuer N."/>
            <person name="Luecker S."/>
            <person name="Lage O.M."/>
            <person name="Pohl T."/>
            <person name="Merkel B.J."/>
            <person name="Hornburger P."/>
            <person name="Mueller R.-W."/>
            <person name="Bruemmer F."/>
            <person name="Labrenz M."/>
            <person name="Spormann A.M."/>
            <person name="Op Den Camp H."/>
            <person name="Overmann J."/>
            <person name="Amann R."/>
            <person name="Jetten M.S.M."/>
            <person name="Mascher T."/>
            <person name="Medema M.H."/>
            <person name="Devos D.P."/>
            <person name="Kaster A.-K."/>
            <person name="Ovreas L."/>
            <person name="Rohde M."/>
            <person name="Galperin M.Y."/>
            <person name="Jogler C."/>
        </authorList>
    </citation>
    <scope>NUCLEOTIDE SEQUENCE [LARGE SCALE GENOMIC DNA]</scope>
    <source>
        <strain evidence="3 4">Poly51</strain>
    </source>
</reference>
<dbReference type="RefSeq" id="WP_146456930.1">
    <property type="nucleotide sequence ID" value="NZ_SJPW01000002.1"/>
</dbReference>
<dbReference type="InterPro" id="IPR027291">
    <property type="entry name" value="Glyco_hydro_38_N_sf"/>
</dbReference>
<dbReference type="InterPro" id="IPR013780">
    <property type="entry name" value="Glyco_hydro_b"/>
</dbReference>
<feature type="domain" description="Glycosyl hydrolases family 38 C-terminal" evidence="2">
    <location>
        <begin position="796"/>
        <end position="857"/>
    </location>
</feature>
<evidence type="ECO:0000259" key="2">
    <source>
        <dbReference type="Pfam" id="PF17677"/>
    </source>
</evidence>
<gene>
    <name evidence="3" type="ORF">Poly51_21600</name>
</gene>
<dbReference type="InterPro" id="IPR041147">
    <property type="entry name" value="GH38_C"/>
</dbReference>
<organism evidence="3 4">
    <name type="scientific">Rubripirellula tenax</name>
    <dbReference type="NCBI Taxonomy" id="2528015"/>
    <lineage>
        <taxon>Bacteria</taxon>
        <taxon>Pseudomonadati</taxon>
        <taxon>Planctomycetota</taxon>
        <taxon>Planctomycetia</taxon>
        <taxon>Pirellulales</taxon>
        <taxon>Pirellulaceae</taxon>
        <taxon>Rubripirellula</taxon>
    </lineage>
</organism>
<comment type="caution">
    <text evidence="3">The sequence shown here is derived from an EMBL/GenBank/DDBJ whole genome shotgun (WGS) entry which is preliminary data.</text>
</comment>
<dbReference type="PANTHER" id="PTHR46017">
    <property type="entry name" value="ALPHA-MANNOSIDASE 2C1"/>
    <property type="match status" value="1"/>
</dbReference>
<dbReference type="OrthoDB" id="237949at2"/>
<dbReference type="Gene3D" id="3.20.110.10">
    <property type="entry name" value="Glycoside hydrolase 38, N terminal domain"/>
    <property type="match status" value="1"/>
</dbReference>
<dbReference type="PANTHER" id="PTHR46017:SF1">
    <property type="entry name" value="ALPHA-MANNOSIDASE 2C1"/>
    <property type="match status" value="1"/>
</dbReference>
<keyword evidence="4" id="KW-1185">Reference proteome</keyword>
<evidence type="ECO:0000313" key="3">
    <source>
        <dbReference type="EMBL" id="TWU59372.1"/>
    </source>
</evidence>
<dbReference type="GO" id="GO:0030246">
    <property type="term" value="F:carbohydrate binding"/>
    <property type="evidence" value="ECO:0007669"/>
    <property type="project" value="InterPro"/>
</dbReference>
<proteinExistence type="predicted"/>
<name>A0A5C6FF52_9BACT</name>
<dbReference type="SUPFAM" id="SSF74650">
    <property type="entry name" value="Galactose mutarotase-like"/>
    <property type="match status" value="1"/>
</dbReference>
<accession>A0A5C6FF52</accession>
<dbReference type="AlphaFoldDB" id="A0A5C6FF52"/>
<dbReference type="GO" id="GO:0004559">
    <property type="term" value="F:alpha-mannosidase activity"/>
    <property type="evidence" value="ECO:0007669"/>
    <property type="project" value="TreeGrafter"/>
</dbReference>
<dbReference type="InterPro" id="IPR011330">
    <property type="entry name" value="Glyco_hydro/deAcase_b/a-brl"/>
</dbReference>
<evidence type="ECO:0000256" key="1">
    <source>
        <dbReference type="SAM" id="Coils"/>
    </source>
</evidence>
<keyword evidence="1" id="KW-0175">Coiled coil</keyword>
<feature type="coiled-coil region" evidence="1">
    <location>
        <begin position="346"/>
        <end position="373"/>
    </location>
</feature>
<dbReference type="Proteomes" id="UP000318288">
    <property type="component" value="Unassembled WGS sequence"/>
</dbReference>